<dbReference type="Pfam" id="PF00191">
    <property type="entry name" value="Annexin"/>
    <property type="match status" value="4"/>
</dbReference>
<dbReference type="InterPro" id="IPR018502">
    <property type="entry name" value="Annexin_repeat"/>
</dbReference>
<dbReference type="PRINTS" id="PR01814">
    <property type="entry name" value="ANNEXINPLANT"/>
</dbReference>
<reference evidence="7" key="1">
    <citation type="submission" date="2014-08" db="EMBL/GenBank/DDBJ databases">
        <title>Transcriptome-wide evaluation of reference genes for quantitative real-time PCR in Ornithogalum saundersiae tissues during plant development and under stress conditions.</title>
        <authorList>
            <person name="Kong J.-Q."/>
        </authorList>
    </citation>
    <scope>NUCLEOTIDE SEQUENCE</scope>
</reference>
<dbReference type="SMART" id="SM00335">
    <property type="entry name" value="ANX"/>
    <property type="match status" value="4"/>
</dbReference>
<dbReference type="GO" id="GO:0009409">
    <property type="term" value="P:response to cold"/>
    <property type="evidence" value="ECO:0007669"/>
    <property type="project" value="TreeGrafter"/>
</dbReference>
<organism evidence="7">
    <name type="scientific">Albuca bracteata</name>
    <name type="common">False sea onion</name>
    <name type="synonym">Ornithogalum longebracteatum</name>
    <dbReference type="NCBI Taxonomy" id="82047"/>
    <lineage>
        <taxon>Eukaryota</taxon>
        <taxon>Viridiplantae</taxon>
        <taxon>Streptophyta</taxon>
        <taxon>Embryophyta</taxon>
        <taxon>Tracheophyta</taxon>
        <taxon>Spermatophyta</taxon>
        <taxon>Magnoliopsida</taxon>
        <taxon>Liliopsida</taxon>
        <taxon>Asparagales</taxon>
        <taxon>Hyacinthaceae</taxon>
        <taxon>Ornithogaloideae</taxon>
        <taxon>Albuca</taxon>
    </lineage>
</organism>
<name>A0A0A1ETK5_ALBBR</name>
<keyword evidence="5" id="KW-0111">Calcium/phospholipid-binding</keyword>
<dbReference type="FunFam" id="1.10.220.10:FF:000009">
    <property type="entry name" value="Annexin"/>
    <property type="match status" value="1"/>
</dbReference>
<dbReference type="GO" id="GO:0005886">
    <property type="term" value="C:plasma membrane"/>
    <property type="evidence" value="ECO:0007669"/>
    <property type="project" value="TreeGrafter"/>
</dbReference>
<dbReference type="FunFam" id="1.10.220.10:FF:000006">
    <property type="entry name" value="Annexin"/>
    <property type="match status" value="1"/>
</dbReference>
<dbReference type="GO" id="GO:0005544">
    <property type="term" value="F:calcium-dependent phospholipid binding"/>
    <property type="evidence" value="ECO:0007669"/>
    <property type="project" value="UniProtKB-KW"/>
</dbReference>
<dbReference type="PRINTS" id="PR00196">
    <property type="entry name" value="ANNEXIN"/>
</dbReference>
<evidence type="ECO:0000256" key="2">
    <source>
        <dbReference type="ARBA" id="ARBA00022737"/>
    </source>
</evidence>
<dbReference type="SUPFAM" id="SSF47874">
    <property type="entry name" value="Annexin"/>
    <property type="match status" value="1"/>
</dbReference>
<dbReference type="GO" id="GO:0005737">
    <property type="term" value="C:cytoplasm"/>
    <property type="evidence" value="ECO:0007669"/>
    <property type="project" value="TreeGrafter"/>
</dbReference>
<evidence type="ECO:0000256" key="5">
    <source>
        <dbReference type="ARBA" id="ARBA00023302"/>
    </source>
</evidence>
<dbReference type="FunFam" id="1.10.220.10:FF:000001">
    <property type="entry name" value="Annexin"/>
    <property type="match status" value="1"/>
</dbReference>
<dbReference type="PANTHER" id="PTHR10502">
    <property type="entry name" value="ANNEXIN"/>
    <property type="match status" value="1"/>
</dbReference>
<feature type="binding site" evidence="6">
    <location>
        <position position="68"/>
    </location>
    <ligand>
        <name>Ca(2+)</name>
        <dbReference type="ChEBI" id="CHEBI:29108"/>
        <label>1</label>
    </ligand>
</feature>
<protein>
    <submittedName>
        <fullName evidence="7">Annexin4</fullName>
    </submittedName>
</protein>
<evidence type="ECO:0000256" key="1">
    <source>
        <dbReference type="ARBA" id="ARBA00022723"/>
    </source>
</evidence>
<feature type="binding site" evidence="6">
    <location>
        <position position="28"/>
    </location>
    <ligand>
        <name>Ca(2+)</name>
        <dbReference type="ChEBI" id="CHEBI:29108"/>
        <label>1</label>
    </ligand>
</feature>
<sequence>MATLNVPHPVPTPEEDAQALRKACQGWGTDEKGVIEVIAHRNADQLRLIKLAYERLYNENLIKRLESELSGDFERAVYRWMHPPTEREALLAHVAVTESDHRVIVETACINSTNELLVVKKAYHALYKRSLEEDVASHTSGDMRKFLVALLGTYRYDGPDVNIRLAESEAKILHDAIKEKVFSHEEVIRILGTRSKAQLVATFNRYKDEFGVSITKDLSGKTSDDFVAALRVAVRCIVAPKKYYEKLLQSATSNPGYEDALTRVIVTRAEKDLKEIKELFEHRTNALLEQAISNKASGDYRKFLLALLGK</sequence>
<dbReference type="EMBL" id="KM393187">
    <property type="protein sequence ID" value="AIY34673.1"/>
    <property type="molecule type" value="mRNA"/>
</dbReference>
<dbReference type="FunFam" id="1.10.220.10:FF:000008">
    <property type="entry name" value="Annexin"/>
    <property type="match status" value="1"/>
</dbReference>
<evidence type="ECO:0000256" key="6">
    <source>
        <dbReference type="PIRSR" id="PIRSR609118-1"/>
    </source>
</evidence>
<dbReference type="AlphaFoldDB" id="A0A0A1ETK5"/>
<dbReference type="GO" id="GO:0009414">
    <property type="term" value="P:response to water deprivation"/>
    <property type="evidence" value="ECO:0007669"/>
    <property type="project" value="TreeGrafter"/>
</dbReference>
<dbReference type="GO" id="GO:0001786">
    <property type="term" value="F:phosphatidylserine binding"/>
    <property type="evidence" value="ECO:0007669"/>
    <property type="project" value="TreeGrafter"/>
</dbReference>
<feature type="binding site" evidence="6">
    <location>
        <position position="26"/>
    </location>
    <ligand>
        <name>Ca(2+)</name>
        <dbReference type="ChEBI" id="CHEBI:29108"/>
        <label>1</label>
    </ligand>
</feature>
<evidence type="ECO:0000256" key="4">
    <source>
        <dbReference type="ARBA" id="ARBA00023216"/>
    </source>
</evidence>
<dbReference type="GO" id="GO:0009408">
    <property type="term" value="P:response to heat"/>
    <property type="evidence" value="ECO:0007669"/>
    <property type="project" value="TreeGrafter"/>
</dbReference>
<dbReference type="GO" id="GO:0005509">
    <property type="term" value="F:calcium ion binding"/>
    <property type="evidence" value="ECO:0007669"/>
    <property type="project" value="InterPro"/>
</dbReference>
<accession>A0A0A1ETK5</accession>
<dbReference type="InterPro" id="IPR001464">
    <property type="entry name" value="Annexin"/>
</dbReference>
<dbReference type="PANTHER" id="PTHR10502:SF193">
    <property type="entry name" value="ANNEXIN D8"/>
    <property type="match status" value="1"/>
</dbReference>
<dbReference type="GO" id="GO:0009651">
    <property type="term" value="P:response to salt stress"/>
    <property type="evidence" value="ECO:0007669"/>
    <property type="project" value="TreeGrafter"/>
</dbReference>
<keyword evidence="2" id="KW-0677">Repeat</keyword>
<keyword evidence="4" id="KW-0041">Annexin</keyword>
<feature type="binding site" evidence="6">
    <location>
        <position position="256"/>
    </location>
    <ligand>
        <name>Ca(2+)</name>
        <dbReference type="ChEBI" id="CHEBI:29108"/>
        <label>1</label>
    </ligand>
</feature>
<keyword evidence="1 6" id="KW-0479">Metal-binding</keyword>
<dbReference type="Gene3D" id="1.10.220.10">
    <property type="entry name" value="Annexin"/>
    <property type="match status" value="4"/>
</dbReference>
<evidence type="ECO:0000313" key="7">
    <source>
        <dbReference type="EMBL" id="AIY34673.1"/>
    </source>
</evidence>
<dbReference type="PROSITE" id="PS51897">
    <property type="entry name" value="ANNEXIN_2"/>
    <property type="match status" value="3"/>
</dbReference>
<dbReference type="InterPro" id="IPR037104">
    <property type="entry name" value="Annexin_sf"/>
</dbReference>
<keyword evidence="3 6" id="KW-0106">Calcium</keyword>
<proteinExistence type="evidence at transcript level"/>
<evidence type="ECO:0000256" key="3">
    <source>
        <dbReference type="ARBA" id="ARBA00022837"/>
    </source>
</evidence>
<dbReference type="InterPro" id="IPR009118">
    <property type="entry name" value="AnnexinD_plant"/>
</dbReference>